<sequence length="243" mass="26023">MNELALFAGAGGGILGGHLLGWRTVCAVEWEPYAAAVLAARQNDGILPPFPIWDDVRTFDGRPWRGLVDVVSGGFPCQDISAAGAGAGIDGARSGLWSEMARIISEVRPRYVFVENSPVLTSRGLGRVLGDLASLGFDARWGVLGAAHAGAPHLRERIWIVADSERTERWTQREARNGLARQECVPQREESAGLLGECAWWSPAPDIPRVANGLAARLDRHKATGNGQVPRVAAAAFTLLSDV</sequence>
<evidence type="ECO:0000256" key="2">
    <source>
        <dbReference type="ARBA" id="ARBA00022603"/>
    </source>
</evidence>
<dbReference type="InterPro" id="IPR018117">
    <property type="entry name" value="C5_DNA_meth_AS"/>
</dbReference>
<dbReference type="RefSeq" id="WP_118267575.1">
    <property type="nucleotide sequence ID" value="NZ_CP031968.1"/>
</dbReference>
<protein>
    <recommendedName>
        <fullName evidence="1">DNA (cytosine-5-)-methyltransferase</fullName>
        <ecNumber evidence="1">2.1.1.37</ecNumber>
    </recommendedName>
</protein>
<dbReference type="GO" id="GO:0032259">
    <property type="term" value="P:methylation"/>
    <property type="evidence" value="ECO:0007669"/>
    <property type="project" value="UniProtKB-KW"/>
</dbReference>
<dbReference type="InterPro" id="IPR029063">
    <property type="entry name" value="SAM-dependent_MTases_sf"/>
</dbReference>
<evidence type="ECO:0000256" key="7">
    <source>
        <dbReference type="PROSITE-ProRule" id="PRU01016"/>
    </source>
</evidence>
<dbReference type="PROSITE" id="PS00094">
    <property type="entry name" value="C5_MTASE_1"/>
    <property type="match status" value="1"/>
</dbReference>
<proteinExistence type="inferred from homology"/>
<dbReference type="EC" id="2.1.1.37" evidence="1"/>
<dbReference type="EMBL" id="CP031968">
    <property type="protein sequence ID" value="AXT46570.1"/>
    <property type="molecule type" value="Genomic_DNA"/>
</dbReference>
<dbReference type="PRINTS" id="PR00105">
    <property type="entry name" value="C5METTRFRASE"/>
</dbReference>
<dbReference type="InterPro" id="IPR050390">
    <property type="entry name" value="C5-Methyltransferase"/>
</dbReference>
<dbReference type="SUPFAM" id="SSF53335">
    <property type="entry name" value="S-adenosyl-L-methionine-dependent methyltransferases"/>
    <property type="match status" value="1"/>
</dbReference>
<organism evidence="8 9">
    <name type="scientific">Chromobacterium rhizoryzae</name>
    <dbReference type="NCBI Taxonomy" id="1778675"/>
    <lineage>
        <taxon>Bacteria</taxon>
        <taxon>Pseudomonadati</taxon>
        <taxon>Pseudomonadota</taxon>
        <taxon>Betaproteobacteria</taxon>
        <taxon>Neisseriales</taxon>
        <taxon>Chromobacteriaceae</taxon>
        <taxon>Chromobacterium</taxon>
    </lineage>
</organism>
<dbReference type="KEGG" id="crz:D1345_10395"/>
<evidence type="ECO:0000256" key="1">
    <source>
        <dbReference type="ARBA" id="ARBA00011975"/>
    </source>
</evidence>
<dbReference type="GO" id="GO:0044027">
    <property type="term" value="P:negative regulation of gene expression via chromosomal CpG island methylation"/>
    <property type="evidence" value="ECO:0007669"/>
    <property type="project" value="TreeGrafter"/>
</dbReference>
<evidence type="ECO:0000256" key="6">
    <source>
        <dbReference type="ARBA" id="ARBA00047422"/>
    </source>
</evidence>
<dbReference type="PROSITE" id="PS51679">
    <property type="entry name" value="SAM_MT_C5"/>
    <property type="match status" value="1"/>
</dbReference>
<dbReference type="GO" id="GO:0003886">
    <property type="term" value="F:DNA (cytosine-5-)-methyltransferase activity"/>
    <property type="evidence" value="ECO:0007669"/>
    <property type="project" value="UniProtKB-EC"/>
</dbReference>
<dbReference type="REBASE" id="271491">
    <property type="entry name" value="M.Crh274ORF10395P"/>
</dbReference>
<dbReference type="PANTHER" id="PTHR10629:SF52">
    <property type="entry name" value="DNA (CYTOSINE-5)-METHYLTRANSFERASE 1"/>
    <property type="match status" value="1"/>
</dbReference>
<keyword evidence="4 7" id="KW-0949">S-adenosyl-L-methionine</keyword>
<comment type="catalytic activity">
    <reaction evidence="6">
        <text>a 2'-deoxycytidine in DNA + S-adenosyl-L-methionine = a 5-methyl-2'-deoxycytidine in DNA + S-adenosyl-L-homocysteine + H(+)</text>
        <dbReference type="Rhea" id="RHEA:13681"/>
        <dbReference type="Rhea" id="RHEA-COMP:11369"/>
        <dbReference type="Rhea" id="RHEA-COMP:11370"/>
        <dbReference type="ChEBI" id="CHEBI:15378"/>
        <dbReference type="ChEBI" id="CHEBI:57856"/>
        <dbReference type="ChEBI" id="CHEBI:59789"/>
        <dbReference type="ChEBI" id="CHEBI:85452"/>
        <dbReference type="ChEBI" id="CHEBI:85454"/>
        <dbReference type="EC" id="2.1.1.37"/>
    </reaction>
</comment>
<reference evidence="8 9" key="1">
    <citation type="submission" date="2018-08" db="EMBL/GenBank/DDBJ databases">
        <title>Complete genome sequence of JP2-74.</title>
        <authorList>
            <person name="Wu L."/>
        </authorList>
    </citation>
    <scope>NUCLEOTIDE SEQUENCE [LARGE SCALE GENOMIC DNA]</scope>
    <source>
        <strain evidence="8 9">JP2-74</strain>
    </source>
</reference>
<dbReference type="Gene3D" id="3.40.50.150">
    <property type="entry name" value="Vaccinia Virus protein VP39"/>
    <property type="match status" value="1"/>
</dbReference>
<evidence type="ECO:0000313" key="9">
    <source>
        <dbReference type="Proteomes" id="UP000259465"/>
    </source>
</evidence>
<evidence type="ECO:0000256" key="4">
    <source>
        <dbReference type="ARBA" id="ARBA00022691"/>
    </source>
</evidence>
<evidence type="ECO:0000313" key="8">
    <source>
        <dbReference type="EMBL" id="AXT46570.1"/>
    </source>
</evidence>
<gene>
    <name evidence="8" type="ORF">D1345_10395</name>
</gene>
<keyword evidence="2 7" id="KW-0489">Methyltransferase</keyword>
<dbReference type="AlphaFoldDB" id="A0AAD0W7P5"/>
<name>A0AAD0W7P5_9NEIS</name>
<dbReference type="GO" id="GO:0009307">
    <property type="term" value="P:DNA restriction-modification system"/>
    <property type="evidence" value="ECO:0007669"/>
    <property type="project" value="UniProtKB-KW"/>
</dbReference>
<dbReference type="Proteomes" id="UP000259465">
    <property type="component" value="Chromosome"/>
</dbReference>
<keyword evidence="9" id="KW-1185">Reference proteome</keyword>
<evidence type="ECO:0000256" key="3">
    <source>
        <dbReference type="ARBA" id="ARBA00022679"/>
    </source>
</evidence>
<comment type="similarity">
    <text evidence="7">Belongs to the class I-like SAM-binding methyltransferase superfamily. C5-methyltransferase family.</text>
</comment>
<feature type="active site" evidence="7">
    <location>
        <position position="77"/>
    </location>
</feature>
<dbReference type="PANTHER" id="PTHR10629">
    <property type="entry name" value="CYTOSINE-SPECIFIC METHYLTRANSFERASE"/>
    <property type="match status" value="1"/>
</dbReference>
<accession>A0AAD0W7P5</accession>
<keyword evidence="3 7" id="KW-0808">Transferase</keyword>
<dbReference type="InterPro" id="IPR001525">
    <property type="entry name" value="C5_MeTfrase"/>
</dbReference>
<evidence type="ECO:0000256" key="5">
    <source>
        <dbReference type="ARBA" id="ARBA00022747"/>
    </source>
</evidence>
<dbReference type="GO" id="GO:0003677">
    <property type="term" value="F:DNA binding"/>
    <property type="evidence" value="ECO:0007669"/>
    <property type="project" value="TreeGrafter"/>
</dbReference>
<dbReference type="Pfam" id="PF00145">
    <property type="entry name" value="DNA_methylase"/>
    <property type="match status" value="1"/>
</dbReference>
<keyword evidence="5" id="KW-0680">Restriction system</keyword>